<reference evidence="6 7" key="1">
    <citation type="submission" date="2015-07" db="EMBL/GenBank/DDBJ databases">
        <title>Isolation and Genomic Characterization of a Novel Halophilic Metal-Reducing Deltaproteobacterium from the Deep Subsurface.</title>
        <authorList>
            <person name="Badalamenti J.P."/>
            <person name="Summers Z.M."/>
            <person name="Gralnick J.A."/>
            <person name="Bond D.R."/>
        </authorList>
    </citation>
    <scope>NUCLEOTIDE SEQUENCE [LARGE SCALE GENOMIC DNA]</scope>
    <source>
        <strain evidence="6 7">WTL</strain>
    </source>
</reference>
<dbReference type="InterPro" id="IPR029044">
    <property type="entry name" value="Nucleotide-diphossugar_trans"/>
</dbReference>
<dbReference type="NCBIfam" id="TIGR00466">
    <property type="entry name" value="kdsB"/>
    <property type="match status" value="1"/>
</dbReference>
<organism evidence="6 7">
    <name type="scientific">Desulfuromonas soudanensis</name>
    <dbReference type="NCBI Taxonomy" id="1603606"/>
    <lineage>
        <taxon>Bacteria</taxon>
        <taxon>Pseudomonadati</taxon>
        <taxon>Thermodesulfobacteriota</taxon>
        <taxon>Desulfuromonadia</taxon>
        <taxon>Desulfuromonadales</taxon>
        <taxon>Desulfuromonadaceae</taxon>
        <taxon>Desulfuromonas</taxon>
    </lineage>
</organism>
<dbReference type="PATRIC" id="fig|1603606.3.peg.1413"/>
<sequence>MRVTAVIPARYASTRFPGKPLVDILGKPMIQWVYERTALSTTVDRVIVATDDERIAAVVRGFGGEVCMTRADHPTGTDRLAEVAAGIETDLVVNVQGDEPLIAPAMIDAAVAPLLSDASIVMGTLKTAITSVEEYLNPNVVKVVTDRAGFALYFSRAPIPHPRDFADALAERFAEVGAFKHIGLYVYRRDFLLGYPHLPATPLENLEKLEQLRALEQGCRIMVAETAAPSQGVDTPEDLEKVRSLLRSSQG</sequence>
<dbReference type="GO" id="GO:0033468">
    <property type="term" value="P:CMP-keto-3-deoxy-D-manno-octulosonic acid biosynthetic process"/>
    <property type="evidence" value="ECO:0007669"/>
    <property type="project" value="UniProtKB-UniRule"/>
</dbReference>
<dbReference type="Proteomes" id="UP000057158">
    <property type="component" value="Chromosome"/>
</dbReference>
<dbReference type="UniPathway" id="UPA00358">
    <property type="reaction ID" value="UER00476"/>
</dbReference>
<evidence type="ECO:0000256" key="5">
    <source>
        <dbReference type="HAMAP-Rule" id="MF_00057"/>
    </source>
</evidence>
<evidence type="ECO:0000256" key="2">
    <source>
        <dbReference type="ARBA" id="ARBA00022679"/>
    </source>
</evidence>
<comment type="pathway">
    <text evidence="5">Nucleotide-sugar biosynthesis; CMP-3-deoxy-D-manno-octulosonate biosynthesis; CMP-3-deoxy-D-manno-octulosonate from 3-deoxy-D-manno-octulosonate and CTP: step 1/1.</text>
</comment>
<dbReference type="SUPFAM" id="SSF53448">
    <property type="entry name" value="Nucleotide-diphospho-sugar transferases"/>
    <property type="match status" value="1"/>
</dbReference>
<protein>
    <recommendedName>
        <fullName evidence="5">3-deoxy-manno-octulosonate cytidylyltransferase</fullName>
        <ecNumber evidence="5">2.7.7.38</ecNumber>
    </recommendedName>
    <alternativeName>
        <fullName evidence="5">CMP-2-keto-3-deoxyoctulosonic acid synthase</fullName>
        <shortName evidence="5">CKS</shortName>
        <shortName evidence="5">CMP-KDO synthase</shortName>
    </alternativeName>
</protein>
<dbReference type="PANTHER" id="PTHR42866">
    <property type="entry name" value="3-DEOXY-MANNO-OCTULOSONATE CYTIDYLYLTRANSFERASE"/>
    <property type="match status" value="1"/>
</dbReference>
<dbReference type="RefSeq" id="WP_053550221.1">
    <property type="nucleotide sequence ID" value="NZ_CP010802.1"/>
</dbReference>
<evidence type="ECO:0000313" key="6">
    <source>
        <dbReference type="EMBL" id="ALC16074.1"/>
    </source>
</evidence>
<keyword evidence="4 5" id="KW-0448">Lipopolysaccharide biosynthesis</keyword>
<keyword evidence="3 5" id="KW-0548">Nucleotidyltransferase</keyword>
<proteinExistence type="inferred from homology"/>
<dbReference type="InterPro" id="IPR004528">
    <property type="entry name" value="KdsB"/>
</dbReference>
<dbReference type="FunFam" id="3.90.550.10:FF:000011">
    <property type="entry name" value="3-deoxy-manno-octulosonate cytidylyltransferase"/>
    <property type="match status" value="1"/>
</dbReference>
<dbReference type="CDD" id="cd02517">
    <property type="entry name" value="CMP-KDO-Synthetase"/>
    <property type="match status" value="1"/>
</dbReference>
<dbReference type="NCBIfam" id="NF009905">
    <property type="entry name" value="PRK13368.1"/>
    <property type="match status" value="1"/>
</dbReference>
<evidence type="ECO:0000313" key="7">
    <source>
        <dbReference type="Proteomes" id="UP000057158"/>
    </source>
</evidence>
<name>A0A0M5INE3_9BACT</name>
<dbReference type="EMBL" id="CP010802">
    <property type="protein sequence ID" value="ALC16074.1"/>
    <property type="molecule type" value="Genomic_DNA"/>
</dbReference>
<accession>A0A0M5INE3</accession>
<dbReference type="PANTHER" id="PTHR42866:SF2">
    <property type="entry name" value="3-DEOXY-MANNO-OCTULOSONATE CYTIDYLYLTRANSFERASE, MITOCHONDRIAL"/>
    <property type="match status" value="1"/>
</dbReference>
<comment type="subcellular location">
    <subcellularLocation>
        <location evidence="5">Cytoplasm</location>
    </subcellularLocation>
    <subcellularLocation>
        <location evidence="1">Membrane</location>
    </subcellularLocation>
</comment>
<dbReference type="GO" id="GO:0016020">
    <property type="term" value="C:membrane"/>
    <property type="evidence" value="ECO:0007669"/>
    <property type="project" value="UniProtKB-SubCell"/>
</dbReference>
<evidence type="ECO:0000256" key="3">
    <source>
        <dbReference type="ARBA" id="ARBA00022695"/>
    </source>
</evidence>
<comment type="similarity">
    <text evidence="5">Belongs to the KdsB family.</text>
</comment>
<dbReference type="NCBIfam" id="NF003952">
    <property type="entry name" value="PRK05450.1-5"/>
    <property type="match status" value="1"/>
</dbReference>
<keyword evidence="7" id="KW-1185">Reference proteome</keyword>
<dbReference type="OrthoDB" id="9815559at2"/>
<comment type="function">
    <text evidence="5">Activates KDO (a required 8-carbon sugar) for incorporation into bacterial lipopolysaccharide in Gram-negative bacteria.</text>
</comment>
<dbReference type="HAMAP" id="MF_00057">
    <property type="entry name" value="KdsB"/>
    <property type="match status" value="1"/>
</dbReference>
<dbReference type="GO" id="GO:0005829">
    <property type="term" value="C:cytosol"/>
    <property type="evidence" value="ECO:0007669"/>
    <property type="project" value="TreeGrafter"/>
</dbReference>
<comment type="catalytic activity">
    <reaction evidence="5">
        <text>3-deoxy-alpha-D-manno-oct-2-ulosonate + CTP = CMP-3-deoxy-beta-D-manno-octulosonate + diphosphate</text>
        <dbReference type="Rhea" id="RHEA:23448"/>
        <dbReference type="ChEBI" id="CHEBI:33019"/>
        <dbReference type="ChEBI" id="CHEBI:37563"/>
        <dbReference type="ChEBI" id="CHEBI:85986"/>
        <dbReference type="ChEBI" id="CHEBI:85987"/>
        <dbReference type="EC" id="2.7.7.38"/>
    </reaction>
</comment>
<dbReference type="KEGG" id="des:DSOUD_1293"/>
<dbReference type="STRING" id="1603606.DSOUD_1293"/>
<dbReference type="NCBIfam" id="NF003950">
    <property type="entry name" value="PRK05450.1-3"/>
    <property type="match status" value="1"/>
</dbReference>
<evidence type="ECO:0000256" key="1">
    <source>
        <dbReference type="ARBA" id="ARBA00004370"/>
    </source>
</evidence>
<keyword evidence="2 5" id="KW-0808">Transferase</keyword>
<keyword evidence="5" id="KW-0963">Cytoplasm</keyword>
<dbReference type="AlphaFoldDB" id="A0A0M5INE3"/>
<dbReference type="Gene3D" id="3.90.550.10">
    <property type="entry name" value="Spore Coat Polysaccharide Biosynthesis Protein SpsA, Chain A"/>
    <property type="match status" value="1"/>
</dbReference>
<dbReference type="Pfam" id="PF02348">
    <property type="entry name" value="CTP_transf_3"/>
    <property type="match status" value="1"/>
</dbReference>
<evidence type="ECO:0000256" key="4">
    <source>
        <dbReference type="ARBA" id="ARBA00022985"/>
    </source>
</evidence>
<gene>
    <name evidence="5 6" type="primary">kdsB</name>
    <name evidence="6" type="ORF">DSOUD_1293</name>
</gene>
<dbReference type="GO" id="GO:0008690">
    <property type="term" value="F:3-deoxy-manno-octulosonate cytidylyltransferase activity"/>
    <property type="evidence" value="ECO:0007669"/>
    <property type="project" value="UniProtKB-UniRule"/>
</dbReference>
<dbReference type="EC" id="2.7.7.38" evidence="5"/>
<dbReference type="InterPro" id="IPR003329">
    <property type="entry name" value="Cytidylyl_trans"/>
</dbReference>
<dbReference type="GO" id="GO:0009103">
    <property type="term" value="P:lipopolysaccharide biosynthetic process"/>
    <property type="evidence" value="ECO:0007669"/>
    <property type="project" value="UniProtKB-UniRule"/>
</dbReference>